<evidence type="ECO:0000259" key="6">
    <source>
        <dbReference type="Pfam" id="PF14490"/>
    </source>
</evidence>
<comment type="caution">
    <text evidence="10">The sequence shown here is derived from an EMBL/GenBank/DDBJ whole genome shotgun (WGS) entry which is preliminary data.</text>
</comment>
<keyword evidence="3" id="KW-0413">Isomerase</keyword>
<evidence type="ECO:0000259" key="5">
    <source>
        <dbReference type="Pfam" id="PF13538"/>
    </source>
</evidence>
<dbReference type="Proteomes" id="UP000319280">
    <property type="component" value="Unassembled WGS sequence"/>
</dbReference>
<dbReference type="CDD" id="cd17933">
    <property type="entry name" value="DEXSc_RecD-like"/>
    <property type="match status" value="1"/>
</dbReference>
<dbReference type="EMBL" id="VJMZ01000001">
    <property type="protein sequence ID" value="TRM12793.1"/>
    <property type="molecule type" value="Genomic_DNA"/>
</dbReference>
<feature type="compositionally biased region" description="Acidic residues" evidence="4">
    <location>
        <begin position="763"/>
        <end position="774"/>
    </location>
</feature>
<dbReference type="InterPro" id="IPR027417">
    <property type="entry name" value="P-loop_NTPase"/>
</dbReference>
<dbReference type="InterPro" id="IPR006345">
    <property type="entry name" value="RecD2"/>
</dbReference>
<dbReference type="HAMAP" id="MF_01488">
    <property type="entry name" value="RecD2"/>
    <property type="match status" value="1"/>
</dbReference>
<keyword evidence="3" id="KW-0378">Hydrolase</keyword>
<accession>A0A549YLN2</accession>
<dbReference type="Pfam" id="PF13245">
    <property type="entry name" value="AAA_19"/>
    <property type="match status" value="1"/>
</dbReference>
<dbReference type="SUPFAM" id="SSF52540">
    <property type="entry name" value="P-loop containing nucleoside triphosphate hydrolases"/>
    <property type="match status" value="2"/>
</dbReference>
<gene>
    <name evidence="3" type="primary">recD2</name>
    <name evidence="10" type="ORF">FH966_14385</name>
    <name evidence="9" type="ORF">FH966_16800</name>
</gene>
<evidence type="ECO:0000256" key="3">
    <source>
        <dbReference type="HAMAP-Rule" id="MF_01488"/>
    </source>
</evidence>
<dbReference type="InterPro" id="IPR041451">
    <property type="entry name" value="RecD2_SH13"/>
</dbReference>
<evidence type="ECO:0000313" key="11">
    <source>
        <dbReference type="Proteomes" id="UP000319280"/>
    </source>
</evidence>
<evidence type="ECO:0000259" key="8">
    <source>
        <dbReference type="Pfam" id="PF23139"/>
    </source>
</evidence>
<evidence type="ECO:0000313" key="10">
    <source>
        <dbReference type="EMBL" id="TRM12793.1"/>
    </source>
</evidence>
<dbReference type="Gene3D" id="1.10.10.2220">
    <property type="match status" value="1"/>
</dbReference>
<comment type="similarity">
    <text evidence="3">Belongs to the RecD family. RecD2 subfamily.</text>
</comment>
<feature type="binding site" evidence="3">
    <location>
        <begin position="363"/>
        <end position="367"/>
    </location>
    <ligand>
        <name>ATP</name>
        <dbReference type="ChEBI" id="CHEBI:30616"/>
    </ligand>
</feature>
<dbReference type="GO" id="GO:0017116">
    <property type="term" value="F:single-stranded DNA helicase activity"/>
    <property type="evidence" value="ECO:0007669"/>
    <property type="project" value="TreeGrafter"/>
</dbReference>
<keyword evidence="3 10" id="KW-0347">Helicase</keyword>
<dbReference type="NCBIfam" id="TIGR01448">
    <property type="entry name" value="recD_rel"/>
    <property type="match status" value="1"/>
</dbReference>
<comment type="function">
    <text evidence="3">DNA-dependent ATPase and ATP-dependent 5'-3' DNA helicase. Has no activity on blunt DNA or DNA with 3'-overhangs, requires at least 10 bases of 5'-ssDNA for helicase activity.</text>
</comment>
<feature type="domain" description="ATP-dependent RecD2 DNA helicase SH3" evidence="7">
    <location>
        <begin position="587"/>
        <end position="656"/>
    </location>
</feature>
<evidence type="ECO:0000313" key="9">
    <source>
        <dbReference type="EMBL" id="TRM08749.1"/>
    </source>
</evidence>
<dbReference type="AlphaFoldDB" id="A0A549YLN2"/>
<dbReference type="InterPro" id="IPR050534">
    <property type="entry name" value="Coronavir_polyprotein_1ab"/>
</dbReference>
<dbReference type="InterPro" id="IPR027785">
    <property type="entry name" value="UvrD-like_helicase_C"/>
</dbReference>
<evidence type="ECO:0000256" key="2">
    <source>
        <dbReference type="ARBA" id="ARBA00022840"/>
    </source>
</evidence>
<dbReference type="PANTHER" id="PTHR43788:SF6">
    <property type="entry name" value="DNA HELICASE B"/>
    <property type="match status" value="1"/>
</dbReference>
<dbReference type="GO" id="GO:0003677">
    <property type="term" value="F:DNA binding"/>
    <property type="evidence" value="ECO:0007669"/>
    <property type="project" value="UniProtKB-UniRule"/>
</dbReference>
<dbReference type="InterPro" id="IPR029493">
    <property type="entry name" value="RecD2-like_HHH"/>
</dbReference>
<dbReference type="EC" id="5.6.2.3" evidence="3"/>
<dbReference type="GO" id="GO:0016787">
    <property type="term" value="F:hydrolase activity"/>
    <property type="evidence" value="ECO:0007669"/>
    <property type="project" value="UniProtKB-KW"/>
</dbReference>
<feature type="domain" description="ATP-dependent RecD2 DNA helicase OB-fold" evidence="8">
    <location>
        <begin position="13"/>
        <end position="90"/>
    </location>
</feature>
<evidence type="ECO:0000259" key="7">
    <source>
        <dbReference type="Pfam" id="PF18335"/>
    </source>
</evidence>
<feature type="domain" description="UvrD-like helicase C-terminal" evidence="5">
    <location>
        <begin position="674"/>
        <end position="721"/>
    </location>
</feature>
<sequence length="774" mass="87217">MVPDKPSHNEQGFIKGELLYTIFRNAEEQFTIAKITVHETNEDYQEKEIVVKGYFSSLQESTAYLFYGTFERHAKFGLQYQVTSYQTFIPDTKDGLINYLSSDLFQGIGKKTAEKIVDHLGDNAITKILNNPDSLNEIPGLKKGKAELLSKTVKENQGFEHIAVYLSKYGIGLKMAQKIYRQYKEEALHVLQDDPYQFVFDIDGFGFQTADQIARQNGLSFTHPNRIGAGCIYVLQKNIQNGHVYLPIETCINQVLDILTETDEPLEKDFVTDRLEELNREKKLIMRDGNVYLPSLYYAEDGFASHVDRLMSKPVEHDIPLAELMKIIGDIEEQEAISYGKEQFEAIKQALNSRLMAVTGGPGTGKTTVIKGILNAYATVHNIALDPAAYDSNADYPFILAAPTGRAAKRLTESTGLPAVTIHRLLGWDGQTGFDKDEHEPLTGSYLIVDEFSMVDIWLANSLFKAIPDDMQVLLVGDEDQLPSVGPGQVLADLLGSERIPFVSLNDVYRQKEGSKIIELAHLIKQDACEPSDLKNDHDFSFIPCSESQLMDVIITVFNKAKTKGIDVKNIQVLAPMYRSQTGINMINKYLQRLVNPASPSKREVKANDVTYRVGDKVLQLVNQPEDGIFNGDIGEVVAIFEANENVDKTEQLVVSYDGKEVVYERKDYINMMHAYCISIHKSQGSEFPIVILPVVLAYRRMLKKNLLYTAITRSKKSLIICGEQEAFLRGVRTLDSNQRFTTLKEQLLKLKGHAEQKNMTDSSEEDITPYDFM</sequence>
<feature type="domain" description="ATP-dependent RecD2 DNA helicase-like helix-hairpin-helix" evidence="6">
    <location>
        <begin position="155"/>
        <end position="245"/>
    </location>
</feature>
<evidence type="ECO:0000256" key="1">
    <source>
        <dbReference type="ARBA" id="ARBA00022741"/>
    </source>
</evidence>
<keyword evidence="2 3" id="KW-0067">ATP-binding</keyword>
<dbReference type="Pfam" id="PF14490">
    <property type="entry name" value="HHH_RecD2"/>
    <property type="match status" value="1"/>
</dbReference>
<keyword evidence="11" id="KW-1185">Reference proteome</keyword>
<dbReference type="EMBL" id="VJMZ01000004">
    <property type="protein sequence ID" value="TRM08749.1"/>
    <property type="molecule type" value="Genomic_DNA"/>
</dbReference>
<protein>
    <recommendedName>
        <fullName evidence="3">ATP-dependent RecD2 DNA helicase</fullName>
        <ecNumber evidence="3">5.6.2.3</ecNumber>
    </recommendedName>
    <alternativeName>
        <fullName evidence="3">DNA 5'-3' helicase subunit RecD2</fullName>
    </alternativeName>
</protein>
<dbReference type="PANTHER" id="PTHR43788">
    <property type="entry name" value="DNA2/NAM7 HELICASE FAMILY MEMBER"/>
    <property type="match status" value="1"/>
</dbReference>
<keyword evidence="3" id="KW-0238">DNA-binding</keyword>
<reference evidence="10 11" key="1">
    <citation type="submission" date="2019-07" db="EMBL/GenBank/DDBJ databases">
        <title>Genomic analysis of Lentibacillus sp. NKC851-2.</title>
        <authorList>
            <person name="Oh Y.J."/>
        </authorList>
    </citation>
    <scope>NUCLEOTIDE SEQUENCE [LARGE SCALE GENOMIC DNA]</scope>
    <source>
        <strain evidence="10 11">NKC851-2</strain>
    </source>
</reference>
<dbReference type="Gene3D" id="3.40.50.300">
    <property type="entry name" value="P-loop containing nucleotide triphosphate hydrolases"/>
    <property type="match status" value="2"/>
</dbReference>
<dbReference type="Gene3D" id="2.30.30.940">
    <property type="match status" value="1"/>
</dbReference>
<name>A0A549YLN2_9BACI</name>
<dbReference type="GO" id="GO:0006310">
    <property type="term" value="P:DNA recombination"/>
    <property type="evidence" value="ECO:0007669"/>
    <property type="project" value="InterPro"/>
</dbReference>
<dbReference type="GO" id="GO:0009338">
    <property type="term" value="C:exodeoxyribonuclease V complex"/>
    <property type="evidence" value="ECO:0007669"/>
    <property type="project" value="TreeGrafter"/>
</dbReference>
<feature type="region of interest" description="Disordered" evidence="4">
    <location>
        <begin position="755"/>
        <end position="774"/>
    </location>
</feature>
<proteinExistence type="inferred from homology"/>
<keyword evidence="1 3" id="KW-0547">Nucleotide-binding</keyword>
<dbReference type="GO" id="GO:0043139">
    <property type="term" value="F:5'-3' DNA helicase activity"/>
    <property type="evidence" value="ECO:0007669"/>
    <property type="project" value="UniProtKB-UniRule"/>
</dbReference>
<dbReference type="InterPro" id="IPR055446">
    <property type="entry name" value="RecD2_N_OB"/>
</dbReference>
<comment type="catalytic activity">
    <reaction evidence="3">
        <text>ATP + H2O = ADP + phosphate + H(+)</text>
        <dbReference type="Rhea" id="RHEA:13065"/>
        <dbReference type="ChEBI" id="CHEBI:15377"/>
        <dbReference type="ChEBI" id="CHEBI:15378"/>
        <dbReference type="ChEBI" id="CHEBI:30616"/>
        <dbReference type="ChEBI" id="CHEBI:43474"/>
        <dbReference type="ChEBI" id="CHEBI:456216"/>
        <dbReference type="EC" id="5.6.2.3"/>
    </reaction>
</comment>
<organism evidence="10 11">
    <name type="scientific">Lentibacillus cibarius</name>
    <dbReference type="NCBI Taxonomy" id="2583219"/>
    <lineage>
        <taxon>Bacteria</taxon>
        <taxon>Bacillati</taxon>
        <taxon>Bacillota</taxon>
        <taxon>Bacilli</taxon>
        <taxon>Bacillales</taxon>
        <taxon>Bacillaceae</taxon>
        <taxon>Lentibacillus</taxon>
    </lineage>
</organism>
<dbReference type="Pfam" id="PF23139">
    <property type="entry name" value="OB_YrrC"/>
    <property type="match status" value="1"/>
</dbReference>
<dbReference type="Pfam" id="PF13538">
    <property type="entry name" value="UvrD_C_2"/>
    <property type="match status" value="1"/>
</dbReference>
<dbReference type="Pfam" id="PF18335">
    <property type="entry name" value="SH3_13"/>
    <property type="match status" value="1"/>
</dbReference>
<dbReference type="CDD" id="cd18809">
    <property type="entry name" value="SF1_C_RecD"/>
    <property type="match status" value="1"/>
</dbReference>
<evidence type="ECO:0000256" key="4">
    <source>
        <dbReference type="SAM" id="MobiDB-lite"/>
    </source>
</evidence>
<dbReference type="RefSeq" id="WP_142791719.1">
    <property type="nucleotide sequence ID" value="NZ_VJMZ01000001.1"/>
</dbReference>
<dbReference type="GO" id="GO:0005524">
    <property type="term" value="F:ATP binding"/>
    <property type="evidence" value="ECO:0007669"/>
    <property type="project" value="UniProtKB-UniRule"/>
</dbReference>